<dbReference type="InterPro" id="IPR003615">
    <property type="entry name" value="HNH_nuc"/>
</dbReference>
<dbReference type="GO" id="GO:0003677">
    <property type="term" value="F:DNA binding"/>
    <property type="evidence" value="ECO:0007669"/>
    <property type="project" value="InterPro"/>
</dbReference>
<accession>A0A9D5M0D2</accession>
<feature type="domain" description="HNH nuclease" evidence="1">
    <location>
        <begin position="69"/>
        <end position="97"/>
    </location>
</feature>
<keyword evidence="2" id="KW-0255">Endonuclease</keyword>
<evidence type="ECO:0000313" key="3">
    <source>
        <dbReference type="Proteomes" id="UP000806542"/>
    </source>
</evidence>
<dbReference type="SUPFAM" id="SSF54060">
    <property type="entry name" value="His-Me finger endonucleases"/>
    <property type="match status" value="1"/>
</dbReference>
<name>A0A9D5M0D2_9FIRM</name>
<organism evidence="2 3">
    <name type="scientific">Ructibacterium gallinarum</name>
    <dbReference type="NCBI Taxonomy" id="2779355"/>
    <lineage>
        <taxon>Bacteria</taxon>
        <taxon>Bacillati</taxon>
        <taxon>Bacillota</taxon>
        <taxon>Clostridia</taxon>
        <taxon>Eubacteriales</taxon>
        <taxon>Oscillospiraceae</taxon>
        <taxon>Ructibacterium</taxon>
    </lineage>
</organism>
<dbReference type="Pfam" id="PF13392">
    <property type="entry name" value="HNH_3"/>
    <property type="match status" value="1"/>
</dbReference>
<proteinExistence type="predicted"/>
<reference evidence="2" key="1">
    <citation type="submission" date="2020-10" db="EMBL/GenBank/DDBJ databases">
        <title>ChiBAC.</title>
        <authorList>
            <person name="Zenner C."/>
            <person name="Hitch T.C.A."/>
            <person name="Clavel T."/>
        </authorList>
    </citation>
    <scope>NUCLEOTIDE SEQUENCE</scope>
    <source>
        <strain evidence="2">DSM 107454</strain>
    </source>
</reference>
<protein>
    <submittedName>
        <fullName evidence="2">HNH endonuclease</fullName>
    </submittedName>
</protein>
<dbReference type="RefSeq" id="WP_226392385.1">
    <property type="nucleotide sequence ID" value="NZ_JADCKB010000008.1"/>
</dbReference>
<dbReference type="GO" id="GO:0004519">
    <property type="term" value="F:endonuclease activity"/>
    <property type="evidence" value="ECO:0007669"/>
    <property type="project" value="UniProtKB-KW"/>
</dbReference>
<dbReference type="AlphaFoldDB" id="A0A9D5M0D2"/>
<gene>
    <name evidence="2" type="ORF">INF28_05055</name>
</gene>
<keyword evidence="2" id="KW-0540">Nuclease</keyword>
<dbReference type="InterPro" id="IPR016177">
    <property type="entry name" value="DNA-bd_dom_sf"/>
</dbReference>
<keyword evidence="3" id="KW-1185">Reference proteome</keyword>
<evidence type="ECO:0000259" key="1">
    <source>
        <dbReference type="Pfam" id="PF13392"/>
    </source>
</evidence>
<comment type="caution">
    <text evidence="2">The sequence shown here is derived from an EMBL/GenBank/DDBJ whole genome shotgun (WGS) entry which is preliminary data.</text>
</comment>
<sequence length="212" mass="24550">MSNVKYTFSKDGQTAYGEMPDGSVFMIDSDRLPEVSDINFYLCRKGYGQEYPMDCNGRALHSHLFPHRDGYEVDHINLNTLDNRRRNIRYCTHQQNQINQPLQKNNTSGVSGVSWYPPRHKFRARIKIGQHEIHLGYYETFLEAVQARNVGMKCMFGEYGRYNDAPPAPKWIRKFVIDKCRRFAELSVCRAFLFPESCSGKDEEVASDGTTE</sequence>
<evidence type="ECO:0000313" key="2">
    <source>
        <dbReference type="EMBL" id="MBE5039831.1"/>
    </source>
</evidence>
<dbReference type="SUPFAM" id="SSF54171">
    <property type="entry name" value="DNA-binding domain"/>
    <property type="match status" value="1"/>
</dbReference>
<dbReference type="Proteomes" id="UP000806542">
    <property type="component" value="Unassembled WGS sequence"/>
</dbReference>
<dbReference type="EMBL" id="JADCKB010000008">
    <property type="protein sequence ID" value="MBE5039831.1"/>
    <property type="molecule type" value="Genomic_DNA"/>
</dbReference>
<dbReference type="Gene3D" id="3.90.75.20">
    <property type="match status" value="1"/>
</dbReference>
<keyword evidence="2" id="KW-0378">Hydrolase</keyword>
<dbReference type="InterPro" id="IPR044925">
    <property type="entry name" value="His-Me_finger_sf"/>
</dbReference>